<feature type="disulfide bond" evidence="8">
    <location>
        <begin position="59"/>
        <end position="77"/>
    </location>
</feature>
<dbReference type="EMBL" id="CP111013">
    <property type="protein sequence ID" value="WAQ97185.1"/>
    <property type="molecule type" value="Genomic_DNA"/>
</dbReference>
<feature type="disulfide bond" evidence="8">
    <location>
        <begin position="71"/>
        <end position="86"/>
    </location>
</feature>
<keyword evidence="5" id="KW-1133">Transmembrane helix</keyword>
<comment type="caution">
    <text evidence="8">Lacks conserved residue(s) required for the propagation of feature annotation.</text>
</comment>
<keyword evidence="7 8" id="KW-1015">Disulfide bond</keyword>
<dbReference type="InterPro" id="IPR023415">
    <property type="entry name" value="LDLR_class-A_CS"/>
</dbReference>
<dbReference type="PRINTS" id="PR00261">
    <property type="entry name" value="LDLRECEPTOR"/>
</dbReference>
<evidence type="ECO:0000256" key="1">
    <source>
        <dbReference type="ARBA" id="ARBA00004167"/>
    </source>
</evidence>
<evidence type="ECO:0000256" key="5">
    <source>
        <dbReference type="ARBA" id="ARBA00022989"/>
    </source>
</evidence>
<accession>A0ABY7DKI2</accession>
<evidence type="ECO:0000256" key="3">
    <source>
        <dbReference type="ARBA" id="ARBA00022692"/>
    </source>
</evidence>
<evidence type="ECO:0000313" key="11">
    <source>
        <dbReference type="Proteomes" id="UP001164746"/>
    </source>
</evidence>
<dbReference type="PROSITE" id="PS50068">
    <property type="entry name" value="LDLRA_2"/>
    <property type="match status" value="2"/>
</dbReference>
<keyword evidence="11" id="KW-1185">Reference proteome</keyword>
<dbReference type="InterPro" id="IPR036055">
    <property type="entry name" value="LDL_receptor-like_sf"/>
</dbReference>
<feature type="disulfide bond" evidence="8">
    <location>
        <begin position="52"/>
        <end position="64"/>
    </location>
</feature>
<dbReference type="SMART" id="SM00192">
    <property type="entry name" value="LDLa"/>
    <property type="match status" value="2"/>
</dbReference>
<evidence type="ECO:0000313" key="10">
    <source>
        <dbReference type="EMBL" id="WAQ97185.1"/>
    </source>
</evidence>
<dbReference type="Pfam" id="PF00057">
    <property type="entry name" value="Ldl_recept_a"/>
    <property type="match status" value="2"/>
</dbReference>
<dbReference type="CDD" id="cd00112">
    <property type="entry name" value="LDLa"/>
    <property type="match status" value="2"/>
</dbReference>
<evidence type="ECO:0000256" key="8">
    <source>
        <dbReference type="PROSITE-ProRule" id="PRU00124"/>
    </source>
</evidence>
<proteinExistence type="predicted"/>
<feature type="region of interest" description="Disordered" evidence="9">
    <location>
        <begin position="125"/>
        <end position="168"/>
    </location>
</feature>
<dbReference type="InterPro" id="IPR002172">
    <property type="entry name" value="LDrepeatLR_classA_rpt"/>
</dbReference>
<keyword evidence="6" id="KW-0472">Membrane</keyword>
<feature type="region of interest" description="Disordered" evidence="9">
    <location>
        <begin position="190"/>
        <end position="231"/>
    </location>
</feature>
<dbReference type="PANTHER" id="PTHR24270">
    <property type="entry name" value="LOW-DENSITY LIPOPROTEIN RECEPTOR-RELATED"/>
    <property type="match status" value="1"/>
</dbReference>
<comment type="subcellular location">
    <subcellularLocation>
        <location evidence="2">Endomembrane system</location>
    </subcellularLocation>
    <subcellularLocation>
        <location evidence="1">Membrane</location>
        <topology evidence="1">Single-pass membrane protein</topology>
    </subcellularLocation>
</comment>
<reference evidence="10" key="1">
    <citation type="submission" date="2022-11" db="EMBL/GenBank/DDBJ databases">
        <title>Centuries of genome instability and evolution in soft-shell clam transmissible cancer (bioRxiv).</title>
        <authorList>
            <person name="Hart S.F.M."/>
            <person name="Yonemitsu M.A."/>
            <person name="Giersch R.M."/>
            <person name="Beal B.F."/>
            <person name="Arriagada G."/>
            <person name="Davis B.W."/>
            <person name="Ostrander E.A."/>
            <person name="Goff S.P."/>
            <person name="Metzger M.J."/>
        </authorList>
    </citation>
    <scope>NUCLEOTIDE SEQUENCE</scope>
    <source>
        <strain evidence="10">MELC-2E11</strain>
        <tissue evidence="10">Siphon/mantle</tissue>
    </source>
</reference>
<keyword evidence="4" id="KW-0677">Repeat</keyword>
<keyword evidence="3" id="KW-0812">Transmembrane</keyword>
<feature type="disulfide bond" evidence="8">
    <location>
        <begin position="92"/>
        <end position="104"/>
    </location>
</feature>
<dbReference type="PROSITE" id="PS01209">
    <property type="entry name" value="LDLRA_1"/>
    <property type="match status" value="1"/>
</dbReference>
<dbReference type="InterPro" id="IPR050685">
    <property type="entry name" value="LDLR"/>
</dbReference>
<sequence length="366" mass="38866">MSHVDPADVSSPPEDAGNANAADCSCNAAAVAAAADEESSTWKTLVRIEKSCAADKWQCANGPCIYLLSRCDSFLDCFDGSDERACHIIDICSEGRRACANGQCIPGRLFCDGTVNCFDGSDERCGPDGRKGTPASPTNKRHLTVAPAPLPVPPKKRATVRHVEEDSPEVEAVISETTTQMMTTPITTTSIAPTSTITPTTTTLPTTTTTTITTPMTTKTPAATTTSTTATTEPKAAAVPFWLGLTAGTTSPIPKTTTPSHVNCIRVEDYAQYKCVPVTHSDPLVKQRSLWAEAGVECAPVTDIKRLAVTRVPKATGLRQTNPTLRRRTVDGDYVTAAQSGMICWTKQAVRTGPGLPSRKMSLNHA</sequence>
<gene>
    <name evidence="10" type="ORF">MAR_029875</name>
</gene>
<evidence type="ECO:0000256" key="7">
    <source>
        <dbReference type="ARBA" id="ARBA00023157"/>
    </source>
</evidence>
<feature type="disulfide bond" evidence="8">
    <location>
        <begin position="99"/>
        <end position="117"/>
    </location>
</feature>
<protein>
    <submittedName>
        <fullName evidence="10">VLDLR-like protein</fullName>
    </submittedName>
</protein>
<evidence type="ECO:0000256" key="6">
    <source>
        <dbReference type="ARBA" id="ARBA00023136"/>
    </source>
</evidence>
<name>A0ABY7DKI2_MYAAR</name>
<dbReference type="Gene3D" id="4.10.400.10">
    <property type="entry name" value="Low-density Lipoprotein Receptor"/>
    <property type="match status" value="2"/>
</dbReference>
<evidence type="ECO:0000256" key="9">
    <source>
        <dbReference type="SAM" id="MobiDB-lite"/>
    </source>
</evidence>
<evidence type="ECO:0000256" key="2">
    <source>
        <dbReference type="ARBA" id="ARBA00004308"/>
    </source>
</evidence>
<evidence type="ECO:0000256" key="4">
    <source>
        <dbReference type="ARBA" id="ARBA00022737"/>
    </source>
</evidence>
<dbReference type="Proteomes" id="UP001164746">
    <property type="component" value="Chromosome 2"/>
</dbReference>
<dbReference type="SUPFAM" id="SSF57424">
    <property type="entry name" value="LDL receptor-like module"/>
    <property type="match status" value="2"/>
</dbReference>
<organism evidence="10 11">
    <name type="scientific">Mya arenaria</name>
    <name type="common">Soft-shell clam</name>
    <dbReference type="NCBI Taxonomy" id="6604"/>
    <lineage>
        <taxon>Eukaryota</taxon>
        <taxon>Metazoa</taxon>
        <taxon>Spiralia</taxon>
        <taxon>Lophotrochozoa</taxon>
        <taxon>Mollusca</taxon>
        <taxon>Bivalvia</taxon>
        <taxon>Autobranchia</taxon>
        <taxon>Heteroconchia</taxon>
        <taxon>Euheterodonta</taxon>
        <taxon>Imparidentia</taxon>
        <taxon>Neoheterodontei</taxon>
        <taxon>Myida</taxon>
        <taxon>Myoidea</taxon>
        <taxon>Myidae</taxon>
        <taxon>Mya</taxon>
    </lineage>
</organism>